<evidence type="ECO:0000256" key="2">
    <source>
        <dbReference type="ARBA" id="ARBA00022729"/>
    </source>
</evidence>
<gene>
    <name evidence="10" type="primary">PAPPA2</name>
    <name evidence="10" type="ORF">AOXY_G13745</name>
</gene>
<feature type="region of interest" description="Disordered" evidence="7">
    <location>
        <begin position="58"/>
        <end position="80"/>
    </location>
</feature>
<dbReference type="InterPro" id="IPR043543">
    <property type="entry name" value="PAPPA/PAPPA2"/>
</dbReference>
<keyword evidence="3" id="KW-0677">Repeat</keyword>
<dbReference type="GO" id="GO:0004222">
    <property type="term" value="F:metalloendopeptidase activity"/>
    <property type="evidence" value="ECO:0007669"/>
    <property type="project" value="TreeGrafter"/>
</dbReference>
<comment type="caution">
    <text evidence="6">Lacks conserved residue(s) required for the propagation of feature annotation.</text>
</comment>
<comment type="similarity">
    <text evidence="1">Belongs to the peptidase M43B family.</text>
</comment>
<dbReference type="Pfam" id="PF13385">
    <property type="entry name" value="Laminin_G_3"/>
    <property type="match status" value="1"/>
</dbReference>
<proteinExistence type="inferred from homology"/>
<dbReference type="GO" id="GO:0005615">
    <property type="term" value="C:extracellular space"/>
    <property type="evidence" value="ECO:0007669"/>
    <property type="project" value="TreeGrafter"/>
</dbReference>
<dbReference type="CDD" id="cd04275">
    <property type="entry name" value="ZnMc_pappalysin_like"/>
    <property type="match status" value="1"/>
</dbReference>
<dbReference type="PROSITE" id="PS50923">
    <property type="entry name" value="SUSHI"/>
    <property type="match status" value="2"/>
</dbReference>
<keyword evidence="6" id="KW-0768">Sushi</keyword>
<dbReference type="Gene3D" id="2.10.70.10">
    <property type="entry name" value="Complement Module, domain 1"/>
    <property type="match status" value="2"/>
</dbReference>
<protein>
    <submittedName>
        <fullName evidence="10">Pappalysin-2-like</fullName>
    </submittedName>
</protein>
<dbReference type="GO" id="GO:0007166">
    <property type="term" value="P:cell surface receptor signaling pathway"/>
    <property type="evidence" value="ECO:0007669"/>
    <property type="project" value="TreeGrafter"/>
</dbReference>
<evidence type="ECO:0000259" key="9">
    <source>
        <dbReference type="PROSITE" id="PS50923"/>
    </source>
</evidence>
<evidence type="ECO:0000256" key="5">
    <source>
        <dbReference type="ARBA" id="ARBA00023180"/>
    </source>
</evidence>
<dbReference type="SUPFAM" id="SSF49899">
    <property type="entry name" value="Concanavalin A-like lectins/glucanases"/>
    <property type="match status" value="1"/>
</dbReference>
<feature type="compositionally biased region" description="Polar residues" evidence="7">
    <location>
        <begin position="139"/>
        <end position="168"/>
    </location>
</feature>
<keyword evidence="2 8" id="KW-0732">Signal</keyword>
<evidence type="ECO:0000256" key="1">
    <source>
        <dbReference type="ARBA" id="ARBA00008721"/>
    </source>
</evidence>
<feature type="chain" id="PRO_5041988647" evidence="8">
    <location>
        <begin position="25"/>
        <end position="1813"/>
    </location>
</feature>
<dbReference type="Pfam" id="PF00084">
    <property type="entry name" value="Sushi"/>
    <property type="match status" value="2"/>
</dbReference>
<evidence type="ECO:0000313" key="11">
    <source>
        <dbReference type="Proteomes" id="UP001230051"/>
    </source>
</evidence>
<dbReference type="PANTHER" id="PTHR46130">
    <property type="entry name" value="LAMGL DOMAIN-CONTAINING PROTEIN"/>
    <property type="match status" value="1"/>
</dbReference>
<dbReference type="SMART" id="SM00560">
    <property type="entry name" value="LamGL"/>
    <property type="match status" value="1"/>
</dbReference>
<dbReference type="SUPFAM" id="SSF55486">
    <property type="entry name" value="Metalloproteases ('zincins'), catalytic domain"/>
    <property type="match status" value="1"/>
</dbReference>
<dbReference type="InterPro" id="IPR011936">
    <property type="entry name" value="Myxo_disulph_rpt"/>
</dbReference>
<dbReference type="InterPro" id="IPR035976">
    <property type="entry name" value="Sushi/SCR/CCP_sf"/>
</dbReference>
<evidence type="ECO:0000256" key="3">
    <source>
        <dbReference type="ARBA" id="ARBA00022737"/>
    </source>
</evidence>
<evidence type="ECO:0000256" key="4">
    <source>
        <dbReference type="ARBA" id="ARBA00023157"/>
    </source>
</evidence>
<dbReference type="InterPro" id="IPR008754">
    <property type="entry name" value="Peptidase_M43"/>
</dbReference>
<dbReference type="InterPro" id="IPR000436">
    <property type="entry name" value="Sushi_SCR_CCP_dom"/>
</dbReference>
<feature type="signal peptide" evidence="8">
    <location>
        <begin position="1"/>
        <end position="24"/>
    </location>
</feature>
<dbReference type="InterPro" id="IPR024079">
    <property type="entry name" value="MetalloPept_cat_dom_sf"/>
</dbReference>
<dbReference type="GO" id="GO:0006508">
    <property type="term" value="P:proteolysis"/>
    <property type="evidence" value="ECO:0007669"/>
    <property type="project" value="TreeGrafter"/>
</dbReference>
<evidence type="ECO:0000256" key="6">
    <source>
        <dbReference type="PROSITE-ProRule" id="PRU00302"/>
    </source>
</evidence>
<dbReference type="InterPro" id="IPR006558">
    <property type="entry name" value="LamG-like"/>
</dbReference>
<name>A0AAD8G2D7_ACIOX</name>
<dbReference type="CDD" id="cd00033">
    <property type="entry name" value="CCP"/>
    <property type="match status" value="2"/>
</dbReference>
<dbReference type="EMBL" id="JAGXEW010000012">
    <property type="protein sequence ID" value="KAK1165258.1"/>
    <property type="molecule type" value="Genomic_DNA"/>
</dbReference>
<comment type="caution">
    <text evidence="10">The sequence shown here is derived from an EMBL/GenBank/DDBJ whole genome shotgun (WGS) entry which is preliminary data.</text>
</comment>
<dbReference type="SUPFAM" id="SSF57535">
    <property type="entry name" value="Complement control module/SCR domain"/>
    <property type="match status" value="3"/>
</dbReference>
<sequence length="1813" mass="200775">MLCLKLLVVSLVILNIWLLNSVQSDRVRRYKRALALKADQIHASMSGEKCCSASTARQRRSVSQHHPLGAYPRNRAAPGVYKNKPVAGEVKGSSPLELEKNMDAQQLQIGTSKSGVRSEMRPKREVPSLYLGFRKAKTSPEQQGQYNSEDNHPCSSETTTTVESQATVSGPIGVLGDPKEKTNTDPLAHNAKPEQYPKSLYRTGKKRLPRNTRIPHSRRPRSLAGEFVKNELQGYPRSRVLTHRGRQALRPTDYSAEKEDYSREHEESFVPSSEYWGPGSSAGSQRHLTTMYFSGKKEQVKVHPASELQLPRSEFTVELWVKPEGGQSNPAIIAGVFDNCSHSLSDKGWSVGIQSVEPSSRKDARFFFTIRTDRSRKATTVIGHKRYHANTWTHLVASYNGQQMTLYVDGAKVGESSGQSGDLYSPFMSACRTLLLGGDHSDLGHNFRGRLGGILLWAMLRPQNELSGGYYQARDDEPFLVLKADFSKAEEQWISYKDGARPVLEAISYPGTEFVSPFLPPPCGLTVCDNTDVILSYNSHWSLRTEKNIRYRVVNICEDDGSNPTVSPEQIARQHQALNQAFRLYNITWELTVHHVHNSTLWQRIILGNCETSKIGNDHCDPECDHPLTGYDGGDCRYQGRCYTWKRRDGICNMECNNMLNDFDDGDCCDPEVTNVMKTCFDPESPDRAYMSVKELKEALQLSGSENLNVFFAKNSVREELAGAATWPWAKEALSHLGGMVLNPSYFGTVGHTNTMIHELGHILGLYHVFKGVSEQESCDDPCRETIPSLETGDLCADTAPTPKSKACRDPDPVNDTCGPTLYQGTPFNNYMSYTDDDCTNSFTPNQVARMHCYLDLVYQTWVHSKKPAPIPVSPFVIAQSADSVSIHWLSPVSGMLHEREEGTICGACDEDGTFRQYAHTATSPRVCDSSGYWTPEEAVGPPDVDEPCEPSLQAWSPELHLYDANMTVPCPQPQGCALELNFLHPVIAESLSVWITYISTDSSSAISNIEVLTDEGGPLQLGPLQTFCDVPLTLRINTRKKVTGVKIYTLDEKMEIDAVLLSSRTRDPLCSSCRPLRYRLLREPSFPQGPVTQTERTFTDMDVSPGQVYRYTVQVEAEQALSVPSPVLPYVHGATYCGDGQVQRMRGEECDDGNLLDGDGCSKKCYKEAGFNCKGEPSQCYVFDGDGLCEEFERGSSVQDCGVFTPQGFTDQWAAKAFASHQDDTKCPVLAVKGEPSLNQVCKSRFLDENGGLSQYAWFPCTAYSEGHSDPDQVETVWLKVYFAHPEVATSVIIYLASDGSMLGDQSRKTVVIQLGDTIGKNHTLGSYQLSCQRNPLVINMTHNLSLPFFRTASVLLNFSSPLVAVSGIALRTSSHISDLALNGCAEGGVFSQQKHICVRRSCSADKCSSPQIRQASVNCTHEEAQHLKCTIACNQGLTLQVVGGINLHPSQKETVLECMHGKWDRMVTCEPIDCGVPDQSHVYFASFSCPEGTMIGKQCSFSCNSPAKLQGGKDWLVCQEDGLWSFPEAYCKLECTAPSAVPNAKLLVPRCQLGGHDVGSICRYMCNPGYYVTGSPNKMPRKRFLKIACLEGGQWEEGGCTPVVCTPPSLVFEGMYSCTSGLEFDSQCTLNCPDSSERHTIRCTKEGKWTDEFKLCKKLQGVCPPPPELNLVEYSCEQGYSVAAVCYPLCVISLSDPVILPNNITADTMSHWMEPTQVESIVCTGLMRWHPDPNLIHCIQSCEPFQGDGWCDTINNRAHCQYDGGDCCPSTLSSRKVIPFGADCDQDECTCRDPNADENQQRARQQSAGFP</sequence>
<dbReference type="Pfam" id="PF05572">
    <property type="entry name" value="Peptidase_M43"/>
    <property type="match status" value="1"/>
</dbReference>
<dbReference type="FunFam" id="3.40.390.10:FF:000026">
    <property type="entry name" value="Pappalysin 1"/>
    <property type="match status" value="1"/>
</dbReference>
<feature type="domain" description="Sushi" evidence="9">
    <location>
        <begin position="1605"/>
        <end position="1660"/>
    </location>
</feature>
<dbReference type="InterPro" id="IPR000800">
    <property type="entry name" value="Notch_dom"/>
</dbReference>
<dbReference type="PANTHER" id="PTHR46130:SF1">
    <property type="entry name" value="PAPPALYSIN-2"/>
    <property type="match status" value="1"/>
</dbReference>
<dbReference type="Gene3D" id="2.60.120.200">
    <property type="match status" value="1"/>
</dbReference>
<dbReference type="Proteomes" id="UP001230051">
    <property type="component" value="Unassembled WGS sequence"/>
</dbReference>
<dbReference type="SMART" id="SM00004">
    <property type="entry name" value="NL"/>
    <property type="match status" value="2"/>
</dbReference>
<dbReference type="SMART" id="SM00032">
    <property type="entry name" value="CCP"/>
    <property type="match status" value="4"/>
</dbReference>
<evidence type="ECO:0000313" key="10">
    <source>
        <dbReference type="EMBL" id="KAK1165258.1"/>
    </source>
</evidence>
<dbReference type="Pfam" id="PF00066">
    <property type="entry name" value="Notch"/>
    <property type="match status" value="1"/>
</dbReference>
<dbReference type="InterPro" id="IPR058897">
    <property type="entry name" value="PAPPA_SD_C"/>
</dbReference>
<keyword evidence="4" id="KW-1015">Disulfide bond</keyword>
<evidence type="ECO:0000256" key="8">
    <source>
        <dbReference type="SAM" id="SignalP"/>
    </source>
</evidence>
<feature type="region of interest" description="Disordered" evidence="7">
    <location>
        <begin position="138"/>
        <end position="195"/>
    </location>
</feature>
<dbReference type="Gene3D" id="3.40.390.10">
    <property type="entry name" value="Collagenase (Catalytic Domain)"/>
    <property type="match status" value="1"/>
</dbReference>
<dbReference type="Pfam" id="PF25900">
    <property type="entry name" value="PAPPA"/>
    <property type="match status" value="1"/>
</dbReference>
<evidence type="ECO:0000256" key="7">
    <source>
        <dbReference type="SAM" id="MobiDB-lite"/>
    </source>
</evidence>
<dbReference type="NCBIfam" id="TIGR02232">
    <property type="entry name" value="myxo_disulf_rpt"/>
    <property type="match status" value="1"/>
</dbReference>
<feature type="domain" description="Sushi" evidence="9">
    <location>
        <begin position="1474"/>
        <end position="1535"/>
    </location>
</feature>
<reference evidence="10" key="1">
    <citation type="submission" date="2022-02" db="EMBL/GenBank/DDBJ databases">
        <title>Atlantic sturgeon de novo genome assembly.</title>
        <authorList>
            <person name="Stock M."/>
            <person name="Klopp C."/>
            <person name="Guiguen Y."/>
            <person name="Cabau C."/>
            <person name="Parinello H."/>
            <person name="Santidrian Yebra-Pimentel E."/>
            <person name="Kuhl H."/>
            <person name="Dirks R.P."/>
            <person name="Guessner J."/>
            <person name="Wuertz S."/>
            <person name="Du K."/>
            <person name="Schartl M."/>
        </authorList>
    </citation>
    <scope>NUCLEOTIDE SEQUENCE</scope>
    <source>
        <strain evidence="10">STURGEONOMICS-FGT-2020</strain>
        <tissue evidence="10">Whole blood</tissue>
    </source>
</reference>
<keyword evidence="5" id="KW-0325">Glycoprotein</keyword>
<keyword evidence="11" id="KW-1185">Reference proteome</keyword>
<accession>A0AAD8G2D7</accession>
<organism evidence="10 11">
    <name type="scientific">Acipenser oxyrinchus oxyrinchus</name>
    <dbReference type="NCBI Taxonomy" id="40147"/>
    <lineage>
        <taxon>Eukaryota</taxon>
        <taxon>Metazoa</taxon>
        <taxon>Chordata</taxon>
        <taxon>Craniata</taxon>
        <taxon>Vertebrata</taxon>
        <taxon>Euteleostomi</taxon>
        <taxon>Actinopterygii</taxon>
        <taxon>Chondrostei</taxon>
        <taxon>Acipenseriformes</taxon>
        <taxon>Acipenseridae</taxon>
        <taxon>Acipenser</taxon>
    </lineage>
</organism>
<dbReference type="InterPro" id="IPR013320">
    <property type="entry name" value="ConA-like_dom_sf"/>
</dbReference>